<feature type="transmembrane region" description="Helical" evidence="1">
    <location>
        <begin position="188"/>
        <end position="207"/>
    </location>
</feature>
<evidence type="ECO:0000313" key="3">
    <source>
        <dbReference type="Proteomes" id="UP000597444"/>
    </source>
</evidence>
<keyword evidence="1" id="KW-0812">Transmembrane</keyword>
<dbReference type="AlphaFoldDB" id="A0A8J3IMD2"/>
<protein>
    <recommendedName>
        <fullName evidence="4">PrsW family intramembrane metalloprotease</fullName>
    </recommendedName>
</protein>
<feature type="transmembrane region" description="Helical" evidence="1">
    <location>
        <begin position="147"/>
        <end position="168"/>
    </location>
</feature>
<dbReference type="PANTHER" id="PTHR36844">
    <property type="entry name" value="PROTEASE PRSW"/>
    <property type="match status" value="1"/>
</dbReference>
<feature type="transmembrane region" description="Helical" evidence="1">
    <location>
        <begin position="219"/>
        <end position="239"/>
    </location>
</feature>
<feature type="transmembrane region" description="Helical" evidence="1">
    <location>
        <begin position="44"/>
        <end position="65"/>
    </location>
</feature>
<evidence type="ECO:0000256" key="1">
    <source>
        <dbReference type="SAM" id="Phobius"/>
    </source>
</evidence>
<feature type="transmembrane region" description="Helical" evidence="1">
    <location>
        <begin position="77"/>
        <end position="101"/>
    </location>
</feature>
<keyword evidence="1" id="KW-0472">Membrane</keyword>
<dbReference type="RefSeq" id="WP_220208993.1">
    <property type="nucleotide sequence ID" value="NZ_BNJK01000002.1"/>
</dbReference>
<feature type="transmembrane region" description="Helical" evidence="1">
    <location>
        <begin position="21"/>
        <end position="38"/>
    </location>
</feature>
<feature type="transmembrane region" description="Helical" evidence="1">
    <location>
        <begin position="113"/>
        <end position="135"/>
    </location>
</feature>
<dbReference type="PANTHER" id="PTHR36844:SF1">
    <property type="entry name" value="PROTEASE PRSW"/>
    <property type="match status" value="1"/>
</dbReference>
<dbReference type="Proteomes" id="UP000597444">
    <property type="component" value="Unassembled WGS sequence"/>
</dbReference>
<dbReference type="EMBL" id="BNJK01000002">
    <property type="protein sequence ID" value="GHO98234.1"/>
    <property type="molecule type" value="Genomic_DNA"/>
</dbReference>
<reference evidence="2" key="1">
    <citation type="submission" date="2020-10" db="EMBL/GenBank/DDBJ databases">
        <title>Taxonomic study of unclassified bacteria belonging to the class Ktedonobacteria.</title>
        <authorList>
            <person name="Yabe S."/>
            <person name="Wang C.M."/>
            <person name="Zheng Y."/>
            <person name="Sakai Y."/>
            <person name="Cavaletti L."/>
            <person name="Monciardini P."/>
            <person name="Donadio S."/>
        </authorList>
    </citation>
    <scope>NUCLEOTIDE SEQUENCE</scope>
    <source>
        <strain evidence="2">ID150040</strain>
    </source>
</reference>
<feature type="transmembrane region" description="Helical" evidence="1">
    <location>
        <begin position="251"/>
        <end position="273"/>
    </location>
</feature>
<name>A0A8J3IMD2_9CHLR</name>
<keyword evidence="1" id="KW-1133">Transmembrane helix</keyword>
<evidence type="ECO:0000313" key="2">
    <source>
        <dbReference type="EMBL" id="GHO98234.1"/>
    </source>
</evidence>
<keyword evidence="3" id="KW-1185">Reference proteome</keyword>
<accession>A0A8J3IMD2</accession>
<proteinExistence type="predicted"/>
<gene>
    <name evidence="2" type="ORF">KSF_082820</name>
</gene>
<evidence type="ECO:0008006" key="4">
    <source>
        <dbReference type="Google" id="ProtNLM"/>
    </source>
</evidence>
<comment type="caution">
    <text evidence="2">The sequence shown here is derived from an EMBL/GenBank/DDBJ whole genome shotgun (WGS) entry which is preliminary data.</text>
</comment>
<sequence>MAQNSWFPQERKRGARGWFHVLWVGIVLFLVTTFVMLWTGNPNLYPTVIMIGNFLIPVVFVTFLYDHQHLSRLTPEIITKSFILGGILGVLGATVLESILLPAPSNPDQGLSLMGGFAVGLIEEASKILAVIFLARRMEHRQAIDGLLIGAAVGMGFAALESTGYAFTSFLLNQGHVGASLFTTVLRGLFAPFGHGTWTAILAAVLFRQSTSNNRFRITGLVFVTYLFVSILHGLWNGLPNTIYLVIPPGIPIPLISLLIGIVGLATLSVMYVRARRRRTLPPTANPI</sequence>
<dbReference type="GO" id="GO:0008233">
    <property type="term" value="F:peptidase activity"/>
    <property type="evidence" value="ECO:0007669"/>
    <property type="project" value="InterPro"/>
</dbReference>
<dbReference type="Pfam" id="PF13367">
    <property type="entry name" value="PrsW-protease"/>
    <property type="match status" value="1"/>
</dbReference>
<organism evidence="2 3">
    <name type="scientific">Reticulibacter mediterranei</name>
    <dbReference type="NCBI Taxonomy" id="2778369"/>
    <lineage>
        <taxon>Bacteria</taxon>
        <taxon>Bacillati</taxon>
        <taxon>Chloroflexota</taxon>
        <taxon>Ktedonobacteria</taxon>
        <taxon>Ktedonobacterales</taxon>
        <taxon>Reticulibacteraceae</taxon>
        <taxon>Reticulibacter</taxon>
    </lineage>
</organism>
<dbReference type="InterPro" id="IPR026898">
    <property type="entry name" value="PrsW"/>
</dbReference>